<dbReference type="InterPro" id="IPR036942">
    <property type="entry name" value="Beta-barrel_TonB_sf"/>
</dbReference>
<keyword evidence="10" id="KW-1185">Reference proteome</keyword>
<dbReference type="InterPro" id="IPR039426">
    <property type="entry name" value="TonB-dep_rcpt-like"/>
</dbReference>
<keyword evidence="4 7" id="KW-0812">Transmembrane</keyword>
<keyword evidence="3 7" id="KW-1134">Transmembrane beta strand</keyword>
<reference evidence="9 10" key="1">
    <citation type="submission" date="2018-08" db="EMBL/GenBank/DDBJ databases">
        <title>Chitinophagaceae sp. K23C18032701, a novel bacterium isolated from forest soil.</title>
        <authorList>
            <person name="Wang C."/>
        </authorList>
    </citation>
    <scope>NUCLEOTIDE SEQUENCE [LARGE SCALE GENOMIC DNA]</scope>
    <source>
        <strain evidence="9 10">K23C18032701</strain>
    </source>
</reference>
<dbReference type="SUPFAM" id="SSF49464">
    <property type="entry name" value="Carboxypeptidase regulatory domain-like"/>
    <property type="match status" value="1"/>
</dbReference>
<evidence type="ECO:0000313" key="9">
    <source>
        <dbReference type="EMBL" id="RFM30587.1"/>
    </source>
</evidence>
<dbReference type="Proteomes" id="UP000261284">
    <property type="component" value="Unassembled WGS sequence"/>
</dbReference>
<comment type="caution">
    <text evidence="9">The sequence shown here is derived from an EMBL/GenBank/DDBJ whole genome shotgun (WGS) entry which is preliminary data.</text>
</comment>
<evidence type="ECO:0000256" key="7">
    <source>
        <dbReference type="PROSITE-ProRule" id="PRU01360"/>
    </source>
</evidence>
<dbReference type="EMBL" id="QTJU01000001">
    <property type="protein sequence ID" value="RFM30587.1"/>
    <property type="molecule type" value="Genomic_DNA"/>
</dbReference>
<evidence type="ECO:0000313" key="10">
    <source>
        <dbReference type="Proteomes" id="UP000261284"/>
    </source>
</evidence>
<dbReference type="PROSITE" id="PS52016">
    <property type="entry name" value="TONB_DEPENDENT_REC_3"/>
    <property type="match status" value="1"/>
</dbReference>
<dbReference type="OrthoDB" id="899266at2"/>
<dbReference type="FunFam" id="2.170.130.10:FF:000003">
    <property type="entry name" value="SusC/RagA family TonB-linked outer membrane protein"/>
    <property type="match status" value="1"/>
</dbReference>
<name>A0A3E1NRP6_9BACT</name>
<comment type="similarity">
    <text evidence="7">Belongs to the TonB-dependent receptor family.</text>
</comment>
<dbReference type="InterPro" id="IPR012910">
    <property type="entry name" value="Plug_dom"/>
</dbReference>
<keyword evidence="9" id="KW-0675">Receptor</keyword>
<dbReference type="InterPro" id="IPR023996">
    <property type="entry name" value="TonB-dep_OMP_SusC/RagA"/>
</dbReference>
<dbReference type="SUPFAM" id="SSF56935">
    <property type="entry name" value="Porins"/>
    <property type="match status" value="1"/>
</dbReference>
<evidence type="ECO:0000256" key="1">
    <source>
        <dbReference type="ARBA" id="ARBA00004571"/>
    </source>
</evidence>
<evidence type="ECO:0000256" key="3">
    <source>
        <dbReference type="ARBA" id="ARBA00022452"/>
    </source>
</evidence>
<protein>
    <submittedName>
        <fullName evidence="9">TonB-dependent receptor</fullName>
    </submittedName>
</protein>
<dbReference type="InterPro" id="IPR037066">
    <property type="entry name" value="Plug_dom_sf"/>
</dbReference>
<comment type="subcellular location">
    <subcellularLocation>
        <location evidence="1 7">Cell outer membrane</location>
        <topology evidence="1 7">Multi-pass membrane protein</topology>
    </subcellularLocation>
</comment>
<keyword evidence="5 7" id="KW-0472">Membrane</keyword>
<dbReference type="NCBIfam" id="TIGR04057">
    <property type="entry name" value="SusC_RagA_signa"/>
    <property type="match status" value="1"/>
</dbReference>
<dbReference type="Pfam" id="PF07715">
    <property type="entry name" value="Plug"/>
    <property type="match status" value="1"/>
</dbReference>
<dbReference type="InterPro" id="IPR008969">
    <property type="entry name" value="CarboxyPept-like_regulatory"/>
</dbReference>
<dbReference type="Gene3D" id="2.60.40.1120">
    <property type="entry name" value="Carboxypeptidase-like, regulatory domain"/>
    <property type="match status" value="1"/>
</dbReference>
<organism evidence="9 10">
    <name type="scientific">Deminuibacter soli</name>
    <dbReference type="NCBI Taxonomy" id="2291815"/>
    <lineage>
        <taxon>Bacteria</taxon>
        <taxon>Pseudomonadati</taxon>
        <taxon>Bacteroidota</taxon>
        <taxon>Chitinophagia</taxon>
        <taxon>Chitinophagales</taxon>
        <taxon>Chitinophagaceae</taxon>
        <taxon>Deminuibacter</taxon>
    </lineage>
</organism>
<dbReference type="AlphaFoldDB" id="A0A3E1NRP6"/>
<evidence type="ECO:0000256" key="4">
    <source>
        <dbReference type="ARBA" id="ARBA00022692"/>
    </source>
</evidence>
<keyword evidence="6 7" id="KW-0998">Cell outer membrane</keyword>
<evidence type="ECO:0000259" key="8">
    <source>
        <dbReference type="Pfam" id="PF07715"/>
    </source>
</evidence>
<accession>A0A3E1NRP6</accession>
<gene>
    <name evidence="9" type="ORF">DXN05_00850</name>
</gene>
<dbReference type="InterPro" id="IPR023997">
    <property type="entry name" value="TonB-dep_OMP_SusC/RagA_CS"/>
</dbReference>
<keyword evidence="2 7" id="KW-0813">Transport</keyword>
<dbReference type="NCBIfam" id="TIGR04056">
    <property type="entry name" value="OMP_RagA_SusC"/>
    <property type="match status" value="1"/>
</dbReference>
<evidence type="ECO:0000256" key="6">
    <source>
        <dbReference type="ARBA" id="ARBA00023237"/>
    </source>
</evidence>
<dbReference type="Gene3D" id="2.170.130.10">
    <property type="entry name" value="TonB-dependent receptor, plug domain"/>
    <property type="match status" value="1"/>
</dbReference>
<dbReference type="Gene3D" id="2.40.170.20">
    <property type="entry name" value="TonB-dependent receptor, beta-barrel domain"/>
    <property type="match status" value="1"/>
</dbReference>
<sequence>MLQGWLSAQSITVTGIITDTLHKPISGVTVKAGRHSTLSQENGTYSIAIEPGTKTISFSALGYPQTILPVTGPTLDATLHSADNVLNDVVVVGYGTQKRNQVIGSVAQLQGSELSKRTSPQLTQSITGQLPGITVIQRSGQPGAVGASIQIRGVGSFGAGTDPLIVVDGILVTSLNNIDPNDVETFSVLKDASSAAIYGARAASGVILITTKTGRSGKFRIAYNGYAGLQKPTKLPSYAGSAEYATLINEAQPGSYTDAQVQKFRDGTDPDNYPNTNWFDATLKSSAVQTGHNLSITNGNERSQYLLSLGYLNQGGIIAKNNLQRYNARFNLTSNLSRNLKLTTRFAAIQSYDNEPSTPGGMDYSTTQDIIGQVVRYSPNYVIRKSDGSYGTGINNTGTPASALESASFYKDKSTNLESSLRLEWTILDGLKFTALASYSQVNERTTLFRATQKLTPTITDQPSSLTEGFYNNNYKTLQTFAEYHKQVRRHEFTILAGHSYESAYNETNTSFRSNLPGNDITVIDAGDASTQSNTGNAAEWAIDSYFGRLQYNFAHKYLIEGVARRDGSSRFPSTQKYGTFPSVAAGWRISEERFLKNRFSWLDELKLKASYGTLGNQNIGNYPYQRLLATGHNYSFGNTIATGVGLDTLTDSQLHWESTRTKDVGIEVSLWKQFLSFTATYFDKYTYDILVSPSSSVSSVIGLAPGVQNSGKLSNKGWEFTVNHRNTLGKFSYTVGVNFSIINNKVLDLGVGNVKQPNGLVGNGTNLFIGHPMNVYYGYVADKLYANAADVTAYTASANQSAVNPKPQPGDIRYKDISGPGGKPDGVVNAAYDRQVLGSTIPHYTYGINLGARYSDFDFSVLLQGVSGVSGYLNNYAGWAFYNTAGIQRWQADGRWSPANPNPNAAYPRLELITNQGTPNTATSSFWVVNGAYLRVKSIQLGYSLPASIARSLGIEGARFNLAAENLFTFSHYREGWDPEVNSSGAYYPILANYTLGVNVNF</sequence>
<evidence type="ECO:0000256" key="2">
    <source>
        <dbReference type="ARBA" id="ARBA00022448"/>
    </source>
</evidence>
<dbReference type="GO" id="GO:0009279">
    <property type="term" value="C:cell outer membrane"/>
    <property type="evidence" value="ECO:0007669"/>
    <property type="project" value="UniProtKB-SubCell"/>
</dbReference>
<evidence type="ECO:0000256" key="5">
    <source>
        <dbReference type="ARBA" id="ARBA00023136"/>
    </source>
</evidence>
<proteinExistence type="inferred from homology"/>
<dbReference type="Pfam" id="PF13620">
    <property type="entry name" value="CarboxypepD_reg"/>
    <property type="match status" value="1"/>
</dbReference>
<feature type="domain" description="TonB-dependent receptor plug" evidence="8">
    <location>
        <begin position="101"/>
        <end position="206"/>
    </location>
</feature>